<evidence type="ECO:0000313" key="2">
    <source>
        <dbReference type="EMBL" id="SFH96734.1"/>
    </source>
</evidence>
<feature type="compositionally biased region" description="Basic and acidic residues" evidence="1">
    <location>
        <begin position="318"/>
        <end position="328"/>
    </location>
</feature>
<organism evidence="2 3">
    <name type="scientific">Paraburkholderia megapolitana</name>
    <dbReference type="NCBI Taxonomy" id="420953"/>
    <lineage>
        <taxon>Bacteria</taxon>
        <taxon>Pseudomonadati</taxon>
        <taxon>Pseudomonadota</taxon>
        <taxon>Betaproteobacteria</taxon>
        <taxon>Burkholderiales</taxon>
        <taxon>Burkholderiaceae</taxon>
        <taxon>Paraburkholderia</taxon>
    </lineage>
</organism>
<protein>
    <submittedName>
        <fullName evidence="2">Uncharacterized protein</fullName>
    </submittedName>
</protein>
<keyword evidence="3" id="KW-1185">Reference proteome</keyword>
<feature type="region of interest" description="Disordered" evidence="1">
    <location>
        <begin position="309"/>
        <end position="328"/>
    </location>
</feature>
<gene>
    <name evidence="2" type="ORF">SAMN05192543_101799</name>
</gene>
<dbReference type="STRING" id="420953.SAMN05192543_101799"/>
<evidence type="ECO:0000256" key="1">
    <source>
        <dbReference type="SAM" id="MobiDB-lite"/>
    </source>
</evidence>
<dbReference type="EMBL" id="FOQU01000001">
    <property type="protein sequence ID" value="SFH96734.1"/>
    <property type="molecule type" value="Genomic_DNA"/>
</dbReference>
<proteinExistence type="predicted"/>
<evidence type="ECO:0000313" key="3">
    <source>
        <dbReference type="Proteomes" id="UP000199548"/>
    </source>
</evidence>
<sequence length="328" mass="34775">MLLSAGAHAATTDFTGRGVFHFESKSGCPLSSTDQSATDCNRVALDLADVHAAVDTAANTIVFSSGATDHDGAVVGDVLLQGSGVATDGRRVPLSLHLLLRQSGSKWSPDIYVHAPVRGKFTDVKMDPYRVSVREGTTERVVLTPQQAIDVLTHPSLASRVAREFVAVRPSDAKNPTADDITIALGLGRLSKSVARASFSASGADADLNQTLASGTWTIEIEALSGQIPLWVTQRELFLFGLDDSALLQDLRTHGFHSHDKLVLGARDGKGYLSFNGHEEAFAGAAASGRSFMQDSFIGLILASHRDADVQRTSNAPRTKDATGKQPA</sequence>
<dbReference type="Proteomes" id="UP000199548">
    <property type="component" value="Unassembled WGS sequence"/>
</dbReference>
<dbReference type="AlphaFoldDB" id="A0A1I3ECN5"/>
<reference evidence="2 3" key="1">
    <citation type="submission" date="2016-10" db="EMBL/GenBank/DDBJ databases">
        <authorList>
            <person name="de Groot N.N."/>
        </authorList>
    </citation>
    <scope>NUCLEOTIDE SEQUENCE [LARGE SCALE GENOMIC DNA]</scope>
    <source>
        <strain evidence="2 3">LMG 23650</strain>
    </source>
</reference>
<accession>A0A1I3ECN5</accession>
<name>A0A1I3ECN5_9BURK</name>